<evidence type="ECO:0000313" key="13">
    <source>
        <dbReference type="EMBL" id="UXD88172.1"/>
    </source>
</evidence>
<keyword evidence="14" id="KW-1185">Reference proteome</keyword>
<name>A0ABY6ABM9_9GAMM</name>
<evidence type="ECO:0000256" key="4">
    <source>
        <dbReference type="ARBA" id="ARBA00022857"/>
    </source>
</evidence>
<feature type="binding site" evidence="9">
    <location>
        <position position="37"/>
    </location>
    <ligand>
        <name>NADPH</name>
        <dbReference type="ChEBI" id="CHEBI:57783"/>
    </ligand>
</feature>
<comment type="caution">
    <text evidence="9">Lacks conserved residue(s) required for the propagation of feature annotation.</text>
</comment>
<proteinExistence type="inferred from homology"/>
<feature type="binding site" evidence="9">
    <location>
        <position position="210"/>
    </location>
    <ligand>
        <name>NADPH</name>
        <dbReference type="ChEBI" id="CHEBI:57783"/>
    </ligand>
</feature>
<dbReference type="PIRSF" id="PIRSF006205">
    <property type="entry name" value="Dxp_reductismrs"/>
    <property type="match status" value="1"/>
</dbReference>
<dbReference type="SUPFAM" id="SSF69055">
    <property type="entry name" value="1-deoxy-D-xylulose-5-phosphate reductoisomerase, C-terminal domain"/>
    <property type="match status" value="1"/>
</dbReference>
<dbReference type="Gene3D" id="1.10.1740.10">
    <property type="match status" value="1"/>
</dbReference>
<feature type="binding site" evidence="9">
    <location>
        <position position="226"/>
    </location>
    <ligand>
        <name>Mn(2+)</name>
        <dbReference type="ChEBI" id="CHEBI:29035"/>
    </ligand>
</feature>
<dbReference type="HAMAP" id="MF_00183">
    <property type="entry name" value="DXP_reductoisom"/>
    <property type="match status" value="1"/>
</dbReference>
<feature type="domain" description="1-deoxy-D-xylulose 5-phosphate reductoisomerase N-terminal" evidence="10">
    <location>
        <begin position="5"/>
        <end position="132"/>
    </location>
</feature>
<dbReference type="NCBIfam" id="TIGR00243">
    <property type="entry name" value="Dxr"/>
    <property type="match status" value="1"/>
</dbReference>
<feature type="binding site" evidence="9">
    <location>
        <position position="223"/>
    </location>
    <ligand>
        <name>1-deoxy-D-xylulose 5-phosphate</name>
        <dbReference type="ChEBI" id="CHEBI:57792"/>
    </ligand>
</feature>
<evidence type="ECO:0000256" key="9">
    <source>
        <dbReference type="HAMAP-Rule" id="MF_00183"/>
    </source>
</evidence>
<accession>A0ABY6ABM9</accession>
<dbReference type="NCBIfam" id="NF009114">
    <property type="entry name" value="PRK12464.1"/>
    <property type="match status" value="1"/>
</dbReference>
<feature type="domain" description="DXP reductoisomerase C-terminal" evidence="12">
    <location>
        <begin position="266"/>
        <end position="382"/>
    </location>
</feature>
<dbReference type="InterPro" id="IPR036169">
    <property type="entry name" value="DXPR_C_sf"/>
</dbReference>
<feature type="binding site" evidence="9">
    <location>
        <position position="13"/>
    </location>
    <ligand>
        <name>NADPH</name>
        <dbReference type="ChEBI" id="CHEBI:57783"/>
    </ligand>
</feature>
<keyword evidence="9" id="KW-0460">Magnesium</keyword>
<comment type="similarity">
    <text evidence="2 9">Belongs to the DXR family.</text>
</comment>
<feature type="binding site" evidence="9">
    <location>
        <position position="150"/>
    </location>
    <ligand>
        <name>Mn(2+)</name>
        <dbReference type="ChEBI" id="CHEBI:29035"/>
    </ligand>
</feature>
<dbReference type="Pfam" id="PF02670">
    <property type="entry name" value="DXP_reductoisom"/>
    <property type="match status" value="1"/>
</dbReference>
<comment type="cofactor">
    <cofactor evidence="9">
        <name>Mg(2+)</name>
        <dbReference type="ChEBI" id="CHEBI:18420"/>
    </cofactor>
    <cofactor evidence="9">
        <name>Mn(2+)</name>
        <dbReference type="ChEBI" id="CHEBI:29035"/>
    </cofactor>
</comment>
<feature type="binding site" evidence="9">
    <location>
        <position position="151"/>
    </location>
    <ligand>
        <name>1-deoxy-D-xylulose 5-phosphate</name>
        <dbReference type="ChEBI" id="CHEBI:57792"/>
    </ligand>
</feature>
<dbReference type="SUPFAM" id="SSF55347">
    <property type="entry name" value="Glyceraldehyde-3-phosphate dehydrogenase-like, C-terminal domain"/>
    <property type="match status" value="1"/>
</dbReference>
<dbReference type="PANTHER" id="PTHR30525">
    <property type="entry name" value="1-DEOXY-D-XYLULOSE 5-PHOSPHATE REDUCTOISOMERASE"/>
    <property type="match status" value="1"/>
</dbReference>
<feature type="binding site" evidence="9">
    <location>
        <position position="152"/>
    </location>
    <ligand>
        <name>1-deoxy-D-xylulose 5-phosphate</name>
        <dbReference type="ChEBI" id="CHEBI:57792"/>
    </ligand>
</feature>
<dbReference type="InterPro" id="IPR003821">
    <property type="entry name" value="DXP_reductoisomerase"/>
</dbReference>
<sequence>MTSQITVLGATGSIGQSTLDVVRRHPERYQVFALTAATRADEMAALVREFSPRYAVMADSEAARRLQAQLNCGCETTVLSGTRALVEVAEAEEVDQVMAAIVGAAGLLPTLAAAEAGKRVLLANKESLVMAGPLFMQAVRAGGATLLPIDSEHNAIFQALPHNYGGDFSAHGIRKILLTASGGPFRGCTAAELENVTPAQAVAHPNWSMGQKISVDSATLMNKGLELIEACFLFNCVPDDVQVVVHPQSVIHSMVQYCDGSVIAQLGQPDMRTPIAYGLAWPERIDAGVQSLDLFNIARLDFTPPDEDTFPCLRLAKEAFSAGGTMPAVLNAANEIAVEAFLREQIAFSFIPTLIARVMARHDVQPIQHLADVMAADQWARDCAVAQLDVANGRVNA</sequence>
<feature type="binding site" evidence="9">
    <location>
        <position position="125"/>
    </location>
    <ligand>
        <name>1-deoxy-D-xylulose 5-phosphate</name>
        <dbReference type="ChEBI" id="CHEBI:57792"/>
    </ligand>
</feature>
<dbReference type="Gene3D" id="3.40.50.720">
    <property type="entry name" value="NAD(P)-binding Rossmann-like Domain"/>
    <property type="match status" value="1"/>
</dbReference>
<evidence type="ECO:0000256" key="1">
    <source>
        <dbReference type="ARBA" id="ARBA00005094"/>
    </source>
</evidence>
<comment type="catalytic activity">
    <reaction evidence="8">
        <text>2-C-methyl-D-erythritol 4-phosphate + NADP(+) = 1-deoxy-D-xylulose 5-phosphate + NADPH + H(+)</text>
        <dbReference type="Rhea" id="RHEA:13717"/>
        <dbReference type="ChEBI" id="CHEBI:15378"/>
        <dbReference type="ChEBI" id="CHEBI:57783"/>
        <dbReference type="ChEBI" id="CHEBI:57792"/>
        <dbReference type="ChEBI" id="CHEBI:58262"/>
        <dbReference type="ChEBI" id="CHEBI:58349"/>
        <dbReference type="EC" id="1.1.1.267"/>
    </reaction>
    <physiologicalReaction direction="right-to-left" evidence="8">
        <dbReference type="Rhea" id="RHEA:13719"/>
    </physiologicalReaction>
</comment>
<feature type="binding site" evidence="9">
    <location>
        <position position="11"/>
    </location>
    <ligand>
        <name>NADPH</name>
        <dbReference type="ChEBI" id="CHEBI:57783"/>
    </ligand>
</feature>
<feature type="domain" description="1-deoxy-D-xylulose 5-phosphate reductoisomerase C-terminal" evidence="11">
    <location>
        <begin position="146"/>
        <end position="234"/>
    </location>
</feature>
<comment type="pathway">
    <text evidence="1 9">Isoprenoid biosynthesis; isopentenyl diphosphate biosynthesis via DXP pathway; isopentenyl diphosphate from 1-deoxy-D-xylulose 5-phosphate: step 1/6.</text>
</comment>
<keyword evidence="3 9" id="KW-0479">Metal-binding</keyword>
<keyword evidence="7 9" id="KW-0414">Isoprene biosynthesis</keyword>
<dbReference type="InterPro" id="IPR026877">
    <property type="entry name" value="DXPR_C"/>
</dbReference>
<evidence type="ECO:0000256" key="3">
    <source>
        <dbReference type="ARBA" id="ARBA00022723"/>
    </source>
</evidence>
<dbReference type="PANTHER" id="PTHR30525:SF0">
    <property type="entry name" value="1-DEOXY-D-XYLULOSE 5-PHOSPHATE REDUCTOISOMERASE, CHLOROPLASTIC"/>
    <property type="match status" value="1"/>
</dbReference>
<feature type="binding site" evidence="9">
    <location>
        <position position="12"/>
    </location>
    <ligand>
        <name>NADPH</name>
        <dbReference type="ChEBI" id="CHEBI:57783"/>
    </ligand>
</feature>
<dbReference type="SUPFAM" id="SSF51735">
    <property type="entry name" value="NAD(P)-binding Rossmann-fold domains"/>
    <property type="match status" value="1"/>
</dbReference>
<dbReference type="RefSeq" id="WP_260996918.1">
    <property type="nucleotide sequence ID" value="NZ_CP054475.1"/>
</dbReference>
<feature type="binding site" evidence="9">
    <location>
        <position position="124"/>
    </location>
    <ligand>
        <name>NADPH</name>
        <dbReference type="ChEBI" id="CHEBI:57783"/>
    </ligand>
</feature>
<dbReference type="EC" id="1.1.1.267" evidence="9"/>
<dbReference type="NCBIfam" id="NF003938">
    <property type="entry name" value="PRK05447.1-1"/>
    <property type="match status" value="1"/>
</dbReference>
<dbReference type="InterPro" id="IPR013512">
    <property type="entry name" value="DXP_reductoisomerase_N"/>
</dbReference>
<dbReference type="GO" id="GO:0030604">
    <property type="term" value="F:1-deoxy-D-xylulose-5-phosphate reductoisomerase activity"/>
    <property type="evidence" value="ECO:0007669"/>
    <property type="project" value="UniProtKB-EC"/>
</dbReference>
<dbReference type="Pfam" id="PF13288">
    <property type="entry name" value="DXPR_C"/>
    <property type="match status" value="1"/>
</dbReference>
<protein>
    <recommendedName>
        <fullName evidence="9">1-deoxy-D-xylulose 5-phosphate reductoisomerase</fullName>
        <shortName evidence="9">DXP reductoisomerase</shortName>
        <ecNumber evidence="9">1.1.1.267</ecNumber>
    </recommendedName>
    <alternativeName>
        <fullName evidence="9">1-deoxyxylulose-5-phosphate reductoisomerase</fullName>
    </alternativeName>
    <alternativeName>
        <fullName evidence="9">2-C-methyl-D-erythritol 4-phosphate synthase</fullName>
    </alternativeName>
</protein>
<feature type="binding site" evidence="9">
    <location>
        <position position="152"/>
    </location>
    <ligand>
        <name>Mn(2+)</name>
        <dbReference type="ChEBI" id="CHEBI:29035"/>
    </ligand>
</feature>
<gene>
    <name evidence="9" type="primary">dxr</name>
    <name evidence="13" type="ORF">HUF19_12370</name>
</gene>
<evidence type="ECO:0000259" key="10">
    <source>
        <dbReference type="Pfam" id="PF02670"/>
    </source>
</evidence>
<feature type="binding site" evidence="9">
    <location>
        <position position="217"/>
    </location>
    <ligand>
        <name>1-deoxy-D-xylulose 5-phosphate</name>
        <dbReference type="ChEBI" id="CHEBI:57792"/>
    </ligand>
</feature>
<dbReference type="EMBL" id="CP054475">
    <property type="protein sequence ID" value="UXD88172.1"/>
    <property type="molecule type" value="Genomic_DNA"/>
</dbReference>
<evidence type="ECO:0000256" key="5">
    <source>
        <dbReference type="ARBA" id="ARBA00023002"/>
    </source>
</evidence>
<keyword evidence="4 9" id="KW-0521">NADP</keyword>
<feature type="binding site" evidence="9">
    <location>
        <position position="126"/>
    </location>
    <ligand>
        <name>NADPH</name>
        <dbReference type="ChEBI" id="CHEBI:57783"/>
    </ligand>
</feature>
<evidence type="ECO:0000259" key="11">
    <source>
        <dbReference type="Pfam" id="PF08436"/>
    </source>
</evidence>
<dbReference type="Proteomes" id="UP001065322">
    <property type="component" value="Chromosome"/>
</dbReference>
<keyword evidence="6 9" id="KW-0464">Manganese</keyword>
<feature type="binding site" evidence="9">
    <location>
        <position position="204"/>
    </location>
    <ligand>
        <name>1-deoxy-D-xylulose 5-phosphate</name>
        <dbReference type="ChEBI" id="CHEBI:57792"/>
    </ligand>
</feature>
<evidence type="ECO:0000256" key="2">
    <source>
        <dbReference type="ARBA" id="ARBA00006825"/>
    </source>
</evidence>
<dbReference type="InterPro" id="IPR036291">
    <property type="entry name" value="NAD(P)-bd_dom_sf"/>
</dbReference>
<feature type="binding site" evidence="9">
    <location>
        <position position="226"/>
    </location>
    <ligand>
        <name>1-deoxy-D-xylulose 5-phosphate</name>
        <dbReference type="ChEBI" id="CHEBI:57792"/>
    </ligand>
</feature>
<evidence type="ECO:0000259" key="12">
    <source>
        <dbReference type="Pfam" id="PF13288"/>
    </source>
</evidence>
<dbReference type="Pfam" id="PF08436">
    <property type="entry name" value="DXP_redisom_C"/>
    <property type="match status" value="1"/>
</dbReference>
<reference evidence="14" key="1">
    <citation type="submission" date="2020-06" db="EMBL/GenBank/DDBJ databases">
        <title>Thalassolituus marinus alknpb1M-1, a hydrocarbon-degrading bacterium isolated from the deep-sea overlying water using an in-situ strategy from the South China Sea basin.</title>
        <authorList>
            <person name="Dong C."/>
            <person name="Chen Y."/>
            <person name="Shao Z."/>
        </authorList>
    </citation>
    <scope>NUCLEOTIDE SEQUENCE [LARGE SCALE GENOMIC DNA]</scope>
    <source>
        <strain evidence="14">alknpb1M-1</strain>
    </source>
</reference>
<keyword evidence="5 9" id="KW-0560">Oxidoreductase</keyword>
<evidence type="ECO:0000256" key="7">
    <source>
        <dbReference type="ARBA" id="ARBA00023229"/>
    </source>
</evidence>
<evidence type="ECO:0000256" key="6">
    <source>
        <dbReference type="ARBA" id="ARBA00023211"/>
    </source>
</evidence>
<evidence type="ECO:0000256" key="8">
    <source>
        <dbReference type="ARBA" id="ARBA00048543"/>
    </source>
</evidence>
<dbReference type="InterPro" id="IPR013644">
    <property type="entry name" value="DXP_reductoisomerase_C"/>
</dbReference>
<feature type="binding site" evidence="9">
    <location>
        <position position="14"/>
    </location>
    <ligand>
        <name>NADPH</name>
        <dbReference type="ChEBI" id="CHEBI:57783"/>
    </ligand>
</feature>
<evidence type="ECO:0000313" key="14">
    <source>
        <dbReference type="Proteomes" id="UP001065322"/>
    </source>
</evidence>
<feature type="binding site" evidence="9">
    <location>
        <position position="181"/>
    </location>
    <ligand>
        <name>1-deoxy-D-xylulose 5-phosphate</name>
        <dbReference type="ChEBI" id="CHEBI:57792"/>
    </ligand>
</feature>
<comment type="function">
    <text evidence="9">Catalyzes the NADPH-dependent rearrangement and reduction of 1-deoxy-D-xylulose-5-phosphate (DXP) to 2-C-methyl-D-erythritol 4-phosphate (MEP).</text>
</comment>
<organism evidence="13 14">
    <name type="scientific">Thalassolituus hydrocarboniclasticus</name>
    <dbReference type="NCBI Taxonomy" id="2742796"/>
    <lineage>
        <taxon>Bacteria</taxon>
        <taxon>Pseudomonadati</taxon>
        <taxon>Pseudomonadota</taxon>
        <taxon>Gammaproteobacteria</taxon>
        <taxon>Oceanospirillales</taxon>
        <taxon>Oceanospirillaceae</taxon>
        <taxon>Thalassolituus</taxon>
    </lineage>
</organism>
<feature type="binding site" evidence="9">
    <location>
        <position position="222"/>
    </location>
    <ligand>
        <name>1-deoxy-D-xylulose 5-phosphate</name>
        <dbReference type="ChEBI" id="CHEBI:57792"/>
    </ligand>
</feature>